<accession>A0A1L6J739</accession>
<keyword evidence="4" id="KW-1185">Reference proteome</keyword>
<evidence type="ECO:0000259" key="2">
    <source>
        <dbReference type="SMART" id="SM00899"/>
    </source>
</evidence>
<feature type="domain" description="Ferrous iron transporter FeoA-like" evidence="2">
    <location>
        <begin position="11"/>
        <end position="87"/>
    </location>
</feature>
<dbReference type="InterPro" id="IPR038157">
    <property type="entry name" value="FeoA_core_dom"/>
</dbReference>
<dbReference type="Proteomes" id="UP000185161">
    <property type="component" value="Chromosome"/>
</dbReference>
<dbReference type="AlphaFoldDB" id="A0A1L6J739"/>
<keyword evidence="1" id="KW-0408">Iron</keyword>
<reference evidence="4" key="1">
    <citation type="submission" date="2016-12" db="EMBL/GenBank/DDBJ databases">
        <title>Whole genome sequencing of Sphingomonas sp. ABOJV.</title>
        <authorList>
            <person name="Conlan S."/>
            <person name="Thomas P.J."/>
            <person name="Mullikin J."/>
            <person name="Palmore T.N."/>
            <person name="Frank K.M."/>
            <person name="Segre J.A."/>
        </authorList>
    </citation>
    <scope>NUCLEOTIDE SEQUENCE [LARGE SCALE GENOMIC DNA]</scope>
    <source>
        <strain evidence="4">ABOJV</strain>
    </source>
</reference>
<dbReference type="SMART" id="SM00899">
    <property type="entry name" value="FeoA"/>
    <property type="match status" value="1"/>
</dbReference>
<dbReference type="InterPro" id="IPR008988">
    <property type="entry name" value="Transcriptional_repressor_C"/>
</dbReference>
<dbReference type="KEGG" id="skr:BRX40_04100"/>
<proteinExistence type="predicted"/>
<dbReference type="GO" id="GO:0046914">
    <property type="term" value="F:transition metal ion binding"/>
    <property type="evidence" value="ECO:0007669"/>
    <property type="project" value="InterPro"/>
</dbReference>
<dbReference type="STRING" id="93064.BRX40_04100"/>
<dbReference type="Pfam" id="PF04023">
    <property type="entry name" value="FeoA"/>
    <property type="match status" value="1"/>
</dbReference>
<evidence type="ECO:0000313" key="3">
    <source>
        <dbReference type="EMBL" id="APR51729.1"/>
    </source>
</evidence>
<organism evidence="3 4">
    <name type="scientific">Sphingomonas koreensis</name>
    <dbReference type="NCBI Taxonomy" id="93064"/>
    <lineage>
        <taxon>Bacteria</taxon>
        <taxon>Pseudomonadati</taxon>
        <taxon>Pseudomonadota</taxon>
        <taxon>Alphaproteobacteria</taxon>
        <taxon>Sphingomonadales</taxon>
        <taxon>Sphingomonadaceae</taxon>
        <taxon>Sphingomonas</taxon>
    </lineage>
</organism>
<evidence type="ECO:0000313" key="4">
    <source>
        <dbReference type="Proteomes" id="UP000185161"/>
    </source>
</evidence>
<dbReference type="SUPFAM" id="SSF50037">
    <property type="entry name" value="C-terminal domain of transcriptional repressors"/>
    <property type="match status" value="1"/>
</dbReference>
<dbReference type="InterPro" id="IPR007167">
    <property type="entry name" value="Fe-transptr_FeoA-like"/>
</dbReference>
<protein>
    <submittedName>
        <fullName evidence="3">Ferrous iron transport protein A</fullName>
    </submittedName>
</protein>
<name>A0A1L6J739_9SPHN</name>
<sequence length="90" mass="9768">MLLIIARIMSLPLARAARNVPATVASVDWNSLDPSEARRLREFGLDEGVEVELVKPNGWLGGPAAVRIGRMTVALRRHVTEAIRVAVAAE</sequence>
<gene>
    <name evidence="3" type="ORF">BRX40_04100</name>
</gene>
<evidence type="ECO:0000256" key="1">
    <source>
        <dbReference type="ARBA" id="ARBA00023004"/>
    </source>
</evidence>
<dbReference type="EMBL" id="CP018820">
    <property type="protein sequence ID" value="APR51729.1"/>
    <property type="molecule type" value="Genomic_DNA"/>
</dbReference>
<dbReference type="Gene3D" id="2.30.30.90">
    <property type="match status" value="1"/>
</dbReference>